<reference evidence="1 2" key="1">
    <citation type="submission" date="2021-06" db="EMBL/GenBank/DDBJ databases">
        <authorList>
            <person name="Kallberg Y."/>
            <person name="Tangrot J."/>
            <person name="Rosling A."/>
        </authorList>
    </citation>
    <scope>NUCLEOTIDE SEQUENCE [LARGE SCALE GENOMIC DNA]</scope>
    <source>
        <strain evidence="1 2">120-4 pot B 10/14</strain>
    </source>
</reference>
<dbReference type="EMBL" id="CAJVQB010000458">
    <property type="protein sequence ID" value="CAG8490420.1"/>
    <property type="molecule type" value="Genomic_DNA"/>
</dbReference>
<protein>
    <submittedName>
        <fullName evidence="1">37416_t:CDS:1</fullName>
    </submittedName>
</protein>
<evidence type="ECO:0000313" key="1">
    <source>
        <dbReference type="EMBL" id="CAG8490420.1"/>
    </source>
</evidence>
<comment type="caution">
    <text evidence="1">The sequence shown here is derived from an EMBL/GenBank/DDBJ whole genome shotgun (WGS) entry which is preliminary data.</text>
</comment>
<accession>A0ABM8W034</accession>
<dbReference type="Proteomes" id="UP000789901">
    <property type="component" value="Unassembled WGS sequence"/>
</dbReference>
<organism evidence="1 2">
    <name type="scientific">Gigaspora margarita</name>
    <dbReference type="NCBI Taxonomy" id="4874"/>
    <lineage>
        <taxon>Eukaryota</taxon>
        <taxon>Fungi</taxon>
        <taxon>Fungi incertae sedis</taxon>
        <taxon>Mucoromycota</taxon>
        <taxon>Glomeromycotina</taxon>
        <taxon>Glomeromycetes</taxon>
        <taxon>Diversisporales</taxon>
        <taxon>Gigasporaceae</taxon>
        <taxon>Gigaspora</taxon>
    </lineage>
</organism>
<proteinExistence type="predicted"/>
<evidence type="ECO:0000313" key="2">
    <source>
        <dbReference type="Proteomes" id="UP000789901"/>
    </source>
</evidence>
<keyword evidence="2" id="KW-1185">Reference proteome</keyword>
<gene>
    <name evidence="1" type="ORF">GMARGA_LOCUS1691</name>
</gene>
<name>A0ABM8W034_GIGMA</name>
<sequence length="52" mass="5969">MTLMKLDNFVIIFEACAITDEENEYNIHSKEAKNQLNIENNTSNTIDSMYPG</sequence>